<feature type="domain" description="RNA polymerase sigma factor 70 region 4 type 2" evidence="6">
    <location>
        <begin position="101"/>
        <end position="152"/>
    </location>
</feature>
<dbReference type="InterPro" id="IPR013325">
    <property type="entry name" value="RNA_pol_sigma_r2"/>
</dbReference>
<comment type="caution">
    <text evidence="7">The sequence shown here is derived from an EMBL/GenBank/DDBJ whole genome shotgun (WGS) entry which is preliminary data.</text>
</comment>
<dbReference type="SUPFAM" id="SSF88659">
    <property type="entry name" value="Sigma3 and sigma4 domains of RNA polymerase sigma factors"/>
    <property type="match status" value="1"/>
</dbReference>
<evidence type="ECO:0000256" key="2">
    <source>
        <dbReference type="ARBA" id="ARBA00023015"/>
    </source>
</evidence>
<dbReference type="Pfam" id="PF04542">
    <property type="entry name" value="Sigma70_r2"/>
    <property type="match status" value="1"/>
</dbReference>
<dbReference type="InterPro" id="IPR036388">
    <property type="entry name" value="WH-like_DNA-bd_sf"/>
</dbReference>
<keyword evidence="4" id="KW-0804">Transcription</keyword>
<dbReference type="InterPro" id="IPR007627">
    <property type="entry name" value="RNA_pol_sigma70_r2"/>
</dbReference>
<sequence length="160" mass="19137">MDIDFEEIYSRYFKDVYLFVLTLSKSPALAEDITQDSFFRALKEIRHFQGSCTMKSWLCQIAKNLYISHLRRQKYTVDREMFVLPSSVDIEQTFLKKETTRSIYRALHTLDEPYKEVFLLRTLGELTYREIGDIFCHSETWARVTYHTARLKIRELLADE</sequence>
<evidence type="ECO:0000256" key="1">
    <source>
        <dbReference type="ARBA" id="ARBA00010641"/>
    </source>
</evidence>
<dbReference type="RefSeq" id="WP_132279580.1">
    <property type="nucleotide sequence ID" value="NZ_JAOBST010000015.1"/>
</dbReference>
<gene>
    <name evidence="7" type="ORF">E1963_14910</name>
</gene>
<keyword evidence="3" id="KW-0731">Sigma factor</keyword>
<evidence type="ECO:0000313" key="7">
    <source>
        <dbReference type="EMBL" id="TDA20746.1"/>
    </source>
</evidence>
<dbReference type="SUPFAM" id="SSF88946">
    <property type="entry name" value="Sigma2 domain of RNA polymerase sigma factors"/>
    <property type="match status" value="1"/>
</dbReference>
<dbReference type="CDD" id="cd06171">
    <property type="entry name" value="Sigma70_r4"/>
    <property type="match status" value="1"/>
</dbReference>
<dbReference type="Gene3D" id="1.10.10.10">
    <property type="entry name" value="Winged helix-like DNA-binding domain superfamily/Winged helix DNA-binding domain"/>
    <property type="match status" value="1"/>
</dbReference>
<reference evidence="7 8" key="1">
    <citation type="journal article" date="2016" name="Nat. Microbiol.">
        <title>The Mouse Intestinal Bacterial Collection (miBC) provides host-specific insight into cultured diversity and functional potential of the gut microbiota.</title>
        <authorList>
            <person name="Lagkouvardos I."/>
            <person name="Pukall R."/>
            <person name="Abt B."/>
            <person name="Foesel B.U."/>
            <person name="Meier-Kolthoff J.P."/>
            <person name="Kumar N."/>
            <person name="Bresciani A."/>
            <person name="Martinez I."/>
            <person name="Just S."/>
            <person name="Ziegler C."/>
            <person name="Brugiroux S."/>
            <person name="Garzetti D."/>
            <person name="Wenning M."/>
            <person name="Bui T.P."/>
            <person name="Wang J."/>
            <person name="Hugenholtz F."/>
            <person name="Plugge C.M."/>
            <person name="Peterson D.A."/>
            <person name="Hornef M.W."/>
            <person name="Baines J.F."/>
            <person name="Smidt H."/>
            <person name="Walter J."/>
            <person name="Kristiansen K."/>
            <person name="Nielsen H.B."/>
            <person name="Haller D."/>
            <person name="Overmann J."/>
            <person name="Stecher B."/>
            <person name="Clavel T."/>
        </authorList>
    </citation>
    <scope>NUCLEOTIDE SEQUENCE [LARGE SCALE GENOMIC DNA]</scope>
    <source>
        <strain evidence="7 8">DSM 28560</strain>
    </source>
</reference>
<dbReference type="GO" id="GO:0003677">
    <property type="term" value="F:DNA binding"/>
    <property type="evidence" value="ECO:0007669"/>
    <property type="project" value="InterPro"/>
</dbReference>
<evidence type="ECO:0000256" key="4">
    <source>
        <dbReference type="ARBA" id="ARBA00023163"/>
    </source>
</evidence>
<dbReference type="Proteomes" id="UP000295710">
    <property type="component" value="Unassembled WGS sequence"/>
</dbReference>
<dbReference type="InterPro" id="IPR013249">
    <property type="entry name" value="RNA_pol_sigma70_r4_t2"/>
</dbReference>
<dbReference type="GO" id="GO:0016987">
    <property type="term" value="F:sigma factor activity"/>
    <property type="evidence" value="ECO:0007669"/>
    <property type="project" value="UniProtKB-KW"/>
</dbReference>
<keyword evidence="8" id="KW-1185">Reference proteome</keyword>
<dbReference type="EMBL" id="SMMX01000015">
    <property type="protein sequence ID" value="TDA20746.1"/>
    <property type="molecule type" value="Genomic_DNA"/>
</dbReference>
<dbReference type="Gene3D" id="1.10.1740.10">
    <property type="match status" value="1"/>
</dbReference>
<evidence type="ECO:0000313" key="8">
    <source>
        <dbReference type="Proteomes" id="UP000295710"/>
    </source>
</evidence>
<dbReference type="InterPro" id="IPR013324">
    <property type="entry name" value="RNA_pol_sigma_r3/r4-like"/>
</dbReference>
<organism evidence="7 8">
    <name type="scientific">Extibacter muris</name>
    <dbReference type="NCBI Taxonomy" id="1796622"/>
    <lineage>
        <taxon>Bacteria</taxon>
        <taxon>Bacillati</taxon>
        <taxon>Bacillota</taxon>
        <taxon>Clostridia</taxon>
        <taxon>Lachnospirales</taxon>
        <taxon>Lachnospiraceae</taxon>
        <taxon>Extibacter</taxon>
    </lineage>
</organism>
<feature type="domain" description="RNA polymerase sigma-70 region 2" evidence="5">
    <location>
        <begin position="8"/>
        <end position="74"/>
    </location>
</feature>
<protein>
    <submittedName>
        <fullName evidence="7">RNA polymerase sigma factor</fullName>
    </submittedName>
</protein>
<dbReference type="PANTHER" id="PTHR43133:SF46">
    <property type="entry name" value="RNA POLYMERASE SIGMA-70 FACTOR ECF SUBFAMILY"/>
    <property type="match status" value="1"/>
</dbReference>
<accession>A0A4R4FDL8</accession>
<name>A0A4R4FDL8_9FIRM</name>
<evidence type="ECO:0000256" key="3">
    <source>
        <dbReference type="ARBA" id="ARBA00023082"/>
    </source>
</evidence>
<dbReference type="Pfam" id="PF08281">
    <property type="entry name" value="Sigma70_r4_2"/>
    <property type="match status" value="1"/>
</dbReference>
<comment type="similarity">
    <text evidence="1">Belongs to the sigma-70 factor family. ECF subfamily.</text>
</comment>
<keyword evidence="2" id="KW-0805">Transcription regulation</keyword>
<evidence type="ECO:0000259" key="5">
    <source>
        <dbReference type="Pfam" id="PF04542"/>
    </source>
</evidence>
<dbReference type="GO" id="GO:0006352">
    <property type="term" value="P:DNA-templated transcription initiation"/>
    <property type="evidence" value="ECO:0007669"/>
    <property type="project" value="InterPro"/>
</dbReference>
<dbReference type="InterPro" id="IPR039425">
    <property type="entry name" value="RNA_pol_sigma-70-like"/>
</dbReference>
<proteinExistence type="inferred from homology"/>
<dbReference type="InterPro" id="IPR014284">
    <property type="entry name" value="RNA_pol_sigma-70_dom"/>
</dbReference>
<evidence type="ECO:0000259" key="6">
    <source>
        <dbReference type="Pfam" id="PF08281"/>
    </source>
</evidence>
<dbReference type="PANTHER" id="PTHR43133">
    <property type="entry name" value="RNA POLYMERASE ECF-TYPE SIGMA FACTO"/>
    <property type="match status" value="1"/>
</dbReference>
<dbReference type="NCBIfam" id="TIGR02937">
    <property type="entry name" value="sigma70-ECF"/>
    <property type="match status" value="1"/>
</dbReference>
<dbReference type="AlphaFoldDB" id="A0A4R4FDL8"/>